<feature type="transmembrane region" description="Helical" evidence="1">
    <location>
        <begin position="182"/>
        <end position="203"/>
    </location>
</feature>
<dbReference type="EMBL" id="BARS01048613">
    <property type="protein sequence ID" value="GAG38397.1"/>
    <property type="molecule type" value="Genomic_DNA"/>
</dbReference>
<sequence>ILDQTLWVDFLTLSDSDAGHADDGLPAWQDPLGEIETEQGLVQLLLQRVPREVDDVRIWKLSSATVAQIPKLRAEFSLVWLEEQLPLVFFDFHLLELALWQWLALTLLAFGAWLISLLFAGSGVRLLGAALARRAKTLDERIVHVVRGPVRLIITVCLFAFGHTPLGLSLGAQQWLRGLEKLVLAFAATWLVLRLIDLGALVLRQRLLRRGQTGMIPALIPGQRFTKAVIVLIAVLSVLGTL</sequence>
<proteinExistence type="predicted"/>
<reference evidence="2" key="1">
    <citation type="journal article" date="2014" name="Front. Microbiol.">
        <title>High frequency of phylogenetically diverse reductive dehalogenase-homologous genes in deep subseafloor sedimentary metagenomes.</title>
        <authorList>
            <person name="Kawai M."/>
            <person name="Futagami T."/>
            <person name="Toyoda A."/>
            <person name="Takaki Y."/>
            <person name="Nishi S."/>
            <person name="Hori S."/>
            <person name="Arai W."/>
            <person name="Tsubouchi T."/>
            <person name="Morono Y."/>
            <person name="Uchiyama I."/>
            <person name="Ito T."/>
            <person name="Fujiyama A."/>
            <person name="Inagaki F."/>
            <person name="Takami H."/>
        </authorList>
    </citation>
    <scope>NUCLEOTIDE SEQUENCE</scope>
    <source>
        <strain evidence="2">Expedition CK06-06</strain>
    </source>
</reference>
<name>X0XSV0_9ZZZZ</name>
<feature type="transmembrane region" description="Helical" evidence="1">
    <location>
        <begin position="142"/>
        <end position="162"/>
    </location>
</feature>
<protein>
    <submittedName>
        <fullName evidence="2">Uncharacterized protein</fullName>
    </submittedName>
</protein>
<accession>X0XSV0</accession>
<feature type="non-terminal residue" evidence="2">
    <location>
        <position position="1"/>
    </location>
</feature>
<organism evidence="2">
    <name type="scientific">marine sediment metagenome</name>
    <dbReference type="NCBI Taxonomy" id="412755"/>
    <lineage>
        <taxon>unclassified sequences</taxon>
        <taxon>metagenomes</taxon>
        <taxon>ecological metagenomes</taxon>
    </lineage>
</organism>
<keyword evidence="1" id="KW-1133">Transmembrane helix</keyword>
<feature type="transmembrane region" description="Helical" evidence="1">
    <location>
        <begin position="99"/>
        <end position="121"/>
    </location>
</feature>
<keyword evidence="1" id="KW-0812">Transmembrane</keyword>
<evidence type="ECO:0000313" key="2">
    <source>
        <dbReference type="EMBL" id="GAG38397.1"/>
    </source>
</evidence>
<dbReference type="AlphaFoldDB" id="X0XSV0"/>
<gene>
    <name evidence="2" type="ORF">S01H1_72829</name>
</gene>
<feature type="non-terminal residue" evidence="2">
    <location>
        <position position="242"/>
    </location>
</feature>
<comment type="caution">
    <text evidence="2">The sequence shown here is derived from an EMBL/GenBank/DDBJ whole genome shotgun (WGS) entry which is preliminary data.</text>
</comment>
<keyword evidence="1" id="KW-0472">Membrane</keyword>
<evidence type="ECO:0000256" key="1">
    <source>
        <dbReference type="SAM" id="Phobius"/>
    </source>
</evidence>